<comment type="similarity">
    <text evidence="1">Belongs to the helicase family. UvrD subfamily.</text>
</comment>
<dbReference type="Gene3D" id="1.10.10.160">
    <property type="match status" value="1"/>
</dbReference>
<organism evidence="13 14">
    <name type="scientific">Rubritalea profundi</name>
    <dbReference type="NCBI Taxonomy" id="1658618"/>
    <lineage>
        <taxon>Bacteria</taxon>
        <taxon>Pseudomonadati</taxon>
        <taxon>Verrucomicrobiota</taxon>
        <taxon>Verrucomicrobiia</taxon>
        <taxon>Verrucomicrobiales</taxon>
        <taxon>Rubritaleaceae</taxon>
        <taxon>Rubritalea</taxon>
    </lineage>
</organism>
<evidence type="ECO:0000256" key="7">
    <source>
        <dbReference type="ARBA" id="ARBA00034617"/>
    </source>
</evidence>
<dbReference type="GO" id="GO:0016887">
    <property type="term" value="F:ATP hydrolysis activity"/>
    <property type="evidence" value="ECO:0007669"/>
    <property type="project" value="RHEA"/>
</dbReference>
<comment type="caution">
    <text evidence="13">The sequence shown here is derived from an EMBL/GenBank/DDBJ whole genome shotgun (WGS) entry which is preliminary data.</text>
</comment>
<evidence type="ECO:0000256" key="9">
    <source>
        <dbReference type="ARBA" id="ARBA00048988"/>
    </source>
</evidence>
<dbReference type="Pfam" id="PF13361">
    <property type="entry name" value="UvrD_C"/>
    <property type="match status" value="1"/>
</dbReference>
<feature type="domain" description="UvrD-like helicase ATP-binding" evidence="11">
    <location>
        <begin position="23"/>
        <end position="307"/>
    </location>
</feature>
<dbReference type="SUPFAM" id="SSF52540">
    <property type="entry name" value="P-loop containing nucleoside triphosphate hydrolases"/>
    <property type="match status" value="1"/>
</dbReference>
<dbReference type="CDD" id="cd17932">
    <property type="entry name" value="DEXQc_UvrD"/>
    <property type="match status" value="1"/>
</dbReference>
<dbReference type="InterPro" id="IPR027417">
    <property type="entry name" value="P-loop_NTPase"/>
</dbReference>
<evidence type="ECO:0000313" key="13">
    <source>
        <dbReference type="EMBL" id="PQJ29914.1"/>
    </source>
</evidence>
<keyword evidence="2 10" id="KW-0547">Nucleotide-binding</keyword>
<name>A0A2S7U6B4_9BACT</name>
<feature type="binding site" evidence="10">
    <location>
        <begin position="44"/>
        <end position="51"/>
    </location>
    <ligand>
        <name>ATP</name>
        <dbReference type="ChEBI" id="CHEBI:30616"/>
    </ligand>
</feature>
<dbReference type="PANTHER" id="PTHR11070">
    <property type="entry name" value="UVRD / RECB / PCRA DNA HELICASE FAMILY MEMBER"/>
    <property type="match status" value="1"/>
</dbReference>
<keyword evidence="14" id="KW-1185">Reference proteome</keyword>
<dbReference type="Pfam" id="PF00580">
    <property type="entry name" value="UvrD-helicase"/>
    <property type="match status" value="1"/>
</dbReference>
<keyword evidence="5 10" id="KW-0067">ATP-binding</keyword>
<evidence type="ECO:0000256" key="8">
    <source>
        <dbReference type="ARBA" id="ARBA00034808"/>
    </source>
</evidence>
<evidence type="ECO:0000259" key="11">
    <source>
        <dbReference type="PROSITE" id="PS51198"/>
    </source>
</evidence>
<dbReference type="EC" id="5.6.2.4" evidence="8"/>
<feature type="domain" description="UvrD-like helicase C-terminal" evidence="12">
    <location>
        <begin position="308"/>
        <end position="585"/>
    </location>
</feature>
<dbReference type="EMBL" id="MQWA01000001">
    <property type="protein sequence ID" value="PQJ29914.1"/>
    <property type="molecule type" value="Genomic_DNA"/>
</dbReference>
<keyword evidence="4 10" id="KW-0347">Helicase</keyword>
<evidence type="ECO:0000259" key="12">
    <source>
        <dbReference type="PROSITE" id="PS51217"/>
    </source>
</evidence>
<keyword evidence="3 10" id="KW-0378">Hydrolase</keyword>
<dbReference type="RefSeq" id="WP_105044428.1">
    <property type="nucleotide sequence ID" value="NZ_MQWA01000001.1"/>
</dbReference>
<dbReference type="GO" id="GO:0005829">
    <property type="term" value="C:cytosol"/>
    <property type="evidence" value="ECO:0007669"/>
    <property type="project" value="TreeGrafter"/>
</dbReference>
<dbReference type="CDD" id="cd18807">
    <property type="entry name" value="SF1_C_UvrD"/>
    <property type="match status" value="1"/>
</dbReference>
<dbReference type="PROSITE" id="PS51217">
    <property type="entry name" value="UVRD_HELICASE_CTER"/>
    <property type="match status" value="1"/>
</dbReference>
<evidence type="ECO:0000256" key="10">
    <source>
        <dbReference type="PROSITE-ProRule" id="PRU00560"/>
    </source>
</evidence>
<evidence type="ECO:0000256" key="2">
    <source>
        <dbReference type="ARBA" id="ARBA00022741"/>
    </source>
</evidence>
<dbReference type="GO" id="GO:0005524">
    <property type="term" value="F:ATP binding"/>
    <property type="evidence" value="ECO:0007669"/>
    <property type="project" value="UniProtKB-UniRule"/>
</dbReference>
<evidence type="ECO:0000256" key="3">
    <source>
        <dbReference type="ARBA" id="ARBA00022801"/>
    </source>
</evidence>
<evidence type="ECO:0000256" key="4">
    <source>
        <dbReference type="ARBA" id="ARBA00022806"/>
    </source>
</evidence>
<dbReference type="InterPro" id="IPR014016">
    <property type="entry name" value="UvrD-like_ATP-bd"/>
</dbReference>
<keyword evidence="6" id="KW-0413">Isomerase</keyword>
<reference evidence="13 14" key="1">
    <citation type="submission" date="2016-12" db="EMBL/GenBank/DDBJ databases">
        <title>Study of bacterial adaptation to deep sea.</title>
        <authorList>
            <person name="Song J."/>
            <person name="Yoshizawa S."/>
            <person name="Kogure K."/>
        </authorList>
    </citation>
    <scope>NUCLEOTIDE SEQUENCE [LARGE SCALE GENOMIC DNA]</scope>
    <source>
        <strain evidence="13 14">SAORIC-165</strain>
    </source>
</reference>
<dbReference type="InterPro" id="IPR013986">
    <property type="entry name" value="DExx_box_DNA_helicase_dom_sf"/>
</dbReference>
<evidence type="ECO:0000256" key="6">
    <source>
        <dbReference type="ARBA" id="ARBA00023235"/>
    </source>
</evidence>
<proteinExistence type="inferred from homology"/>
<dbReference type="InterPro" id="IPR014017">
    <property type="entry name" value="DNA_helicase_UvrD-like_C"/>
</dbReference>
<dbReference type="Gene3D" id="1.10.486.10">
    <property type="entry name" value="PCRA, domain 4"/>
    <property type="match status" value="1"/>
</dbReference>
<accession>A0A2S7U6B4</accession>
<dbReference type="GO" id="GO:0003677">
    <property type="term" value="F:DNA binding"/>
    <property type="evidence" value="ECO:0007669"/>
    <property type="project" value="InterPro"/>
</dbReference>
<evidence type="ECO:0000256" key="5">
    <source>
        <dbReference type="ARBA" id="ARBA00022840"/>
    </source>
</evidence>
<evidence type="ECO:0000256" key="1">
    <source>
        <dbReference type="ARBA" id="ARBA00009922"/>
    </source>
</evidence>
<dbReference type="AlphaFoldDB" id="A0A2S7U6B4"/>
<dbReference type="PROSITE" id="PS51198">
    <property type="entry name" value="UVRD_HELICASE_ATP_BIND"/>
    <property type="match status" value="1"/>
</dbReference>
<dbReference type="GO" id="GO:0043138">
    <property type="term" value="F:3'-5' DNA helicase activity"/>
    <property type="evidence" value="ECO:0007669"/>
    <property type="project" value="UniProtKB-EC"/>
</dbReference>
<evidence type="ECO:0000313" key="14">
    <source>
        <dbReference type="Proteomes" id="UP000239907"/>
    </source>
</evidence>
<comment type="catalytic activity">
    <reaction evidence="7">
        <text>Couples ATP hydrolysis with the unwinding of duplex DNA by translocating in the 3'-5' direction.</text>
        <dbReference type="EC" id="5.6.2.4"/>
    </reaction>
</comment>
<dbReference type="PANTHER" id="PTHR11070:SF3">
    <property type="entry name" value="DNA 3'-5' HELICASE"/>
    <property type="match status" value="1"/>
</dbReference>
<dbReference type="InterPro" id="IPR000212">
    <property type="entry name" value="DNA_helicase_UvrD/REP"/>
</dbReference>
<dbReference type="OrthoDB" id="9810135at2"/>
<protein>
    <recommendedName>
        <fullName evidence="8">DNA 3'-5' helicase</fullName>
        <ecNumber evidence="8">5.6.2.4</ecNumber>
    </recommendedName>
</protein>
<comment type="catalytic activity">
    <reaction evidence="9">
        <text>ATP + H2O = ADP + phosphate + H(+)</text>
        <dbReference type="Rhea" id="RHEA:13065"/>
        <dbReference type="ChEBI" id="CHEBI:15377"/>
        <dbReference type="ChEBI" id="CHEBI:15378"/>
        <dbReference type="ChEBI" id="CHEBI:30616"/>
        <dbReference type="ChEBI" id="CHEBI:43474"/>
        <dbReference type="ChEBI" id="CHEBI:456216"/>
        <dbReference type="EC" id="5.6.2.4"/>
    </reaction>
</comment>
<dbReference type="Proteomes" id="UP000239907">
    <property type="component" value="Unassembled WGS sequence"/>
</dbReference>
<dbReference type="Gene3D" id="3.40.50.300">
    <property type="entry name" value="P-loop containing nucleotide triphosphate hydrolases"/>
    <property type="match status" value="2"/>
</dbReference>
<dbReference type="GO" id="GO:0000725">
    <property type="term" value="P:recombinational repair"/>
    <property type="evidence" value="ECO:0007669"/>
    <property type="project" value="TreeGrafter"/>
</dbReference>
<sequence length="674" mass="77786">MAREYKLKPKQNAGTQSGIDYRAELNDQQYAAVTSRPGHALVIAGAGSGKTRALTYRVAYLLDQEVPAKSILLLTFTNKASREMLERVKELIPQDTSDLWGGTFHSICNRILRRHADELGFTRNFSILDTDDQKSLMKQLIASAKIETKNRRFPKPDVLLSIFSLSENTKTSIEDIIDANYPYFEEWLDEIILLKRNYTSKKLETNCMDFDDLLLLALKLLKQDEDLRQLYQRKFRYVLVDEYQDTNATQCELIDLFVGKKNSLMVVGDDAQSIYSWRGADMGNILTFHGRYPDACIYKIETNYRSRPEILELSNAAIKANVSQIPKELRASREKGSMIPAVIPLSDPRAQADFVTQRIQDLIDEGIEPNEIAVLYRAHYQSMEVQMELTSRDIPFQITSGLRFFEQAHIKDVSAFIRFVVNRRDEISFKRMAGMLPGIGPKSADNLWRAWVALPISKQEEPPLAFSEYLLEFKVPKKASAHWEQLCYTLDELVTRDGFQMPSEMILSITGGVYDDYMRESFDNFEQRKQDIQQLMQYARGYTDINEFLSQLSLMSTADGDPKANRKEEKNEDAVTLSSIHQAKGLEWKVVFLIWLADGMFPIKKIIETENNDQLEEERRLFYVALTRAKDELYLTYPTLNPRSYTGEILQTPSRFFDDFSQDLVEEWQVHSGW</sequence>
<gene>
    <name evidence="13" type="ORF">BSZ32_16445</name>
</gene>